<dbReference type="SUPFAM" id="SSF50129">
    <property type="entry name" value="GroES-like"/>
    <property type="match status" value="1"/>
</dbReference>
<feature type="domain" description="Enoyl reductase (ER)" evidence="2">
    <location>
        <begin position="14"/>
        <end position="334"/>
    </location>
</feature>
<proteinExistence type="predicted"/>
<keyword evidence="4" id="KW-1185">Reference proteome</keyword>
<dbReference type="InterPro" id="IPR013149">
    <property type="entry name" value="ADH-like_C"/>
</dbReference>
<dbReference type="RefSeq" id="WP_279253025.1">
    <property type="nucleotide sequence ID" value="NZ_SHNP01000004.1"/>
</dbReference>
<dbReference type="SMART" id="SM00829">
    <property type="entry name" value="PKS_ER"/>
    <property type="match status" value="1"/>
</dbReference>
<dbReference type="PANTHER" id="PTHR43205:SF7">
    <property type="entry name" value="PROSTAGLANDIN REDUCTASE 1"/>
    <property type="match status" value="1"/>
</dbReference>
<dbReference type="PANTHER" id="PTHR43205">
    <property type="entry name" value="PROSTAGLANDIN REDUCTASE"/>
    <property type="match status" value="1"/>
</dbReference>
<evidence type="ECO:0000313" key="3">
    <source>
        <dbReference type="EMBL" id="MCX2974226.1"/>
    </source>
</evidence>
<dbReference type="SUPFAM" id="SSF51735">
    <property type="entry name" value="NAD(P)-binding Rossmann-fold domains"/>
    <property type="match status" value="1"/>
</dbReference>
<organism evidence="3 4">
    <name type="scientific">Candidatus Seongchinamella marina</name>
    <dbReference type="NCBI Taxonomy" id="2518990"/>
    <lineage>
        <taxon>Bacteria</taxon>
        <taxon>Pseudomonadati</taxon>
        <taxon>Pseudomonadota</taxon>
        <taxon>Gammaproteobacteria</taxon>
        <taxon>Cellvibrionales</taxon>
        <taxon>Halieaceae</taxon>
        <taxon>Seongchinamella</taxon>
    </lineage>
</organism>
<reference evidence="3" key="1">
    <citation type="submission" date="2019-02" db="EMBL/GenBank/DDBJ databases">
        <authorList>
            <person name="Li S.-H."/>
        </authorList>
    </citation>
    <scope>NUCLEOTIDE SEQUENCE</scope>
    <source>
        <strain evidence="3">IMCC8485</strain>
    </source>
</reference>
<accession>A0ABT3SW56</accession>
<gene>
    <name evidence="3" type="ORF">EYC87_11590</name>
</gene>
<evidence type="ECO:0000259" key="2">
    <source>
        <dbReference type="SMART" id="SM00829"/>
    </source>
</evidence>
<evidence type="ECO:0000313" key="4">
    <source>
        <dbReference type="Proteomes" id="UP001143307"/>
    </source>
</evidence>
<dbReference type="InterPro" id="IPR020843">
    <property type="entry name" value="ER"/>
</dbReference>
<dbReference type="Proteomes" id="UP001143307">
    <property type="component" value="Unassembled WGS sequence"/>
</dbReference>
<dbReference type="Pfam" id="PF16884">
    <property type="entry name" value="ADH_N_2"/>
    <property type="match status" value="1"/>
</dbReference>
<name>A0ABT3SW56_9GAMM</name>
<comment type="caution">
    <text evidence="3">The sequence shown here is derived from an EMBL/GenBank/DDBJ whole genome shotgun (WGS) entry which is preliminary data.</text>
</comment>
<evidence type="ECO:0000256" key="1">
    <source>
        <dbReference type="ARBA" id="ARBA00023002"/>
    </source>
</evidence>
<dbReference type="Pfam" id="PF00107">
    <property type="entry name" value="ADH_zinc_N"/>
    <property type="match status" value="1"/>
</dbReference>
<dbReference type="EMBL" id="SHNP01000004">
    <property type="protein sequence ID" value="MCX2974226.1"/>
    <property type="molecule type" value="Genomic_DNA"/>
</dbReference>
<dbReference type="InterPro" id="IPR041694">
    <property type="entry name" value="ADH_N_2"/>
</dbReference>
<dbReference type="Gene3D" id="3.40.50.720">
    <property type="entry name" value="NAD(P)-binding Rossmann-like Domain"/>
    <property type="match status" value="1"/>
</dbReference>
<dbReference type="InterPro" id="IPR045010">
    <property type="entry name" value="MDR_fam"/>
</dbReference>
<keyword evidence="1" id="KW-0560">Oxidoreductase</keyword>
<dbReference type="InterPro" id="IPR011032">
    <property type="entry name" value="GroES-like_sf"/>
</dbReference>
<dbReference type="InterPro" id="IPR036291">
    <property type="entry name" value="NAD(P)-bd_dom_sf"/>
</dbReference>
<dbReference type="CDD" id="cd05288">
    <property type="entry name" value="PGDH"/>
    <property type="match status" value="1"/>
</dbReference>
<dbReference type="Gene3D" id="3.90.180.10">
    <property type="entry name" value="Medium-chain alcohol dehydrogenases, catalytic domain"/>
    <property type="match status" value="1"/>
</dbReference>
<protein>
    <submittedName>
        <fullName evidence="3">NADP-dependent oxidoreductase</fullName>
    </submittedName>
</protein>
<sequence length="339" mass="36133">MKNTQVVLAQRPEGAPKANDFAVVETETVPLEDGQALVKNLYISLDAGFRNWMDEDSGDEVLPAMPLGKAVMGLILGEVIESRNSGIEVGCLLMARLAWEEFSVVNEGDWWVEVDNEHQLPLSYHLGVLGDTGMSGYFGLVDIGQPKPGDTVVVSAAGGAVGSVAGQIAKIMGARVIGLAGSDEKCQRLVNELGYDVGINYKADNLSALIGQHCPNGIDVYFDNVGGLLLETILEHIAHGARIPFCGAVADYTAQKSGGGGPSNLFQLVAQCVTLQGFMTHFQLERYPEARSQLAQWLASGELKAHEHMYCGVDQCGIAFSDMFAGKNFGKAVVKVAAS</sequence>